<keyword evidence="5 7" id="KW-0472">Membrane</keyword>
<dbReference type="InterPro" id="IPR003838">
    <property type="entry name" value="ABC3_permease_C"/>
</dbReference>
<proteinExistence type="inferred from homology"/>
<organism evidence="9 10">
    <name type="scientific">Oerskovia merdavium</name>
    <dbReference type="NCBI Taxonomy" id="2762227"/>
    <lineage>
        <taxon>Bacteria</taxon>
        <taxon>Bacillati</taxon>
        <taxon>Actinomycetota</taxon>
        <taxon>Actinomycetes</taxon>
        <taxon>Micrococcales</taxon>
        <taxon>Cellulomonadaceae</taxon>
        <taxon>Oerskovia</taxon>
    </lineage>
</organism>
<feature type="domain" description="ABC3 transporter permease C-terminal" evidence="8">
    <location>
        <begin position="250"/>
        <end position="355"/>
    </location>
</feature>
<evidence type="ECO:0000256" key="5">
    <source>
        <dbReference type="ARBA" id="ARBA00023136"/>
    </source>
</evidence>
<comment type="caution">
    <text evidence="9">The sequence shown here is derived from an EMBL/GenBank/DDBJ whole genome shotgun (WGS) entry which is preliminary data.</text>
</comment>
<gene>
    <name evidence="9" type="ORF">H9641_19675</name>
</gene>
<reference evidence="9 10" key="1">
    <citation type="submission" date="2020-08" db="EMBL/GenBank/DDBJ databases">
        <title>A Genomic Blueprint of the Chicken Gut Microbiome.</title>
        <authorList>
            <person name="Gilroy R."/>
            <person name="Ravi A."/>
            <person name="Getino M."/>
            <person name="Pursley I."/>
            <person name="Horton D.L."/>
            <person name="Alikhan N.-F."/>
            <person name="Baker D."/>
            <person name="Gharbi K."/>
            <person name="Hall N."/>
            <person name="Watson M."/>
            <person name="Adriaenssens E.M."/>
            <person name="Foster-Nyarko E."/>
            <person name="Jarju S."/>
            <person name="Secka A."/>
            <person name="Antonio M."/>
            <person name="Oren A."/>
            <person name="Chaudhuri R."/>
            <person name="La Ragione R.M."/>
            <person name="Hildebrand F."/>
            <person name="Pallen M.J."/>
        </authorList>
    </citation>
    <scope>NUCLEOTIDE SEQUENCE [LARGE SCALE GENOMIC DNA]</scope>
    <source>
        <strain evidence="9 10">Sa2CUA9</strain>
    </source>
</reference>
<sequence length="363" mass="36430">MRLASLVREAIASTLAQLVPALVIAALTLGMCLTTLLTVGRTAAAQEEVQATLEVAGSRMLQISDTGGDELLTPAVVDSVASIGSVERSLARTTARDVQAASVESGGDPVPLWAVRGELAGAVTLESGRWPRAGEAIVSSAGAGLLGFDGPVGALESAVGREYAVVGTYASRDPFGALDAGAITPAAGTDHLRTLTVVMTSANQVEASQEIVLGIVGAANPADLTVVSPANLAELQAQIAGSLESFGAGLLVLVLGAGGTLTGLVVLADTLVRRKDIGRRRALGATRGDLVMLVTLRTAFPAAAGAVIGTVIGLLVTLRMGATVPPDFIGGTAILALLCAALSAIAPAVVAATRDPVRVLRTP</sequence>
<dbReference type="Pfam" id="PF02687">
    <property type="entry name" value="FtsX"/>
    <property type="match status" value="1"/>
</dbReference>
<keyword evidence="3 7" id="KW-0812">Transmembrane</keyword>
<evidence type="ECO:0000256" key="3">
    <source>
        <dbReference type="ARBA" id="ARBA00022692"/>
    </source>
</evidence>
<feature type="transmembrane region" description="Helical" evidence="7">
    <location>
        <begin position="246"/>
        <end position="269"/>
    </location>
</feature>
<protein>
    <recommendedName>
        <fullName evidence="8">ABC3 transporter permease C-terminal domain-containing protein</fullName>
    </recommendedName>
</protein>
<feature type="transmembrane region" description="Helical" evidence="7">
    <location>
        <begin position="328"/>
        <end position="352"/>
    </location>
</feature>
<evidence type="ECO:0000259" key="8">
    <source>
        <dbReference type="Pfam" id="PF02687"/>
    </source>
</evidence>
<comment type="similarity">
    <text evidence="6">Belongs to the ABC-4 integral membrane protein family.</text>
</comment>
<comment type="subcellular location">
    <subcellularLocation>
        <location evidence="1">Cell membrane</location>
        <topology evidence="1">Multi-pass membrane protein</topology>
    </subcellularLocation>
</comment>
<dbReference type="PANTHER" id="PTHR30572:SF4">
    <property type="entry name" value="ABC TRANSPORTER PERMEASE YTRF"/>
    <property type="match status" value="1"/>
</dbReference>
<dbReference type="EMBL" id="JACSQF010000034">
    <property type="protein sequence ID" value="MBD7982920.1"/>
    <property type="molecule type" value="Genomic_DNA"/>
</dbReference>
<dbReference type="PANTHER" id="PTHR30572">
    <property type="entry name" value="MEMBRANE COMPONENT OF TRANSPORTER-RELATED"/>
    <property type="match status" value="1"/>
</dbReference>
<accession>A0ABR8U580</accession>
<dbReference type="InterPro" id="IPR050250">
    <property type="entry name" value="Macrolide_Exporter_MacB"/>
</dbReference>
<dbReference type="RefSeq" id="WP_191806099.1">
    <property type="nucleotide sequence ID" value="NZ_JACSQF010000034.1"/>
</dbReference>
<feature type="transmembrane region" description="Helical" evidence="7">
    <location>
        <begin position="290"/>
        <end position="316"/>
    </location>
</feature>
<evidence type="ECO:0000256" key="4">
    <source>
        <dbReference type="ARBA" id="ARBA00022989"/>
    </source>
</evidence>
<keyword evidence="4 7" id="KW-1133">Transmembrane helix</keyword>
<evidence type="ECO:0000256" key="7">
    <source>
        <dbReference type="SAM" id="Phobius"/>
    </source>
</evidence>
<evidence type="ECO:0000313" key="9">
    <source>
        <dbReference type="EMBL" id="MBD7982920.1"/>
    </source>
</evidence>
<evidence type="ECO:0000256" key="6">
    <source>
        <dbReference type="ARBA" id="ARBA00038076"/>
    </source>
</evidence>
<keyword evidence="2" id="KW-1003">Cell membrane</keyword>
<name>A0ABR8U580_9CELL</name>
<keyword evidence="10" id="KW-1185">Reference proteome</keyword>
<evidence type="ECO:0000256" key="1">
    <source>
        <dbReference type="ARBA" id="ARBA00004651"/>
    </source>
</evidence>
<evidence type="ECO:0000313" key="10">
    <source>
        <dbReference type="Proteomes" id="UP000655570"/>
    </source>
</evidence>
<evidence type="ECO:0000256" key="2">
    <source>
        <dbReference type="ARBA" id="ARBA00022475"/>
    </source>
</evidence>
<dbReference type="Proteomes" id="UP000655570">
    <property type="component" value="Unassembled WGS sequence"/>
</dbReference>